<dbReference type="Proteomes" id="UP000274822">
    <property type="component" value="Unassembled WGS sequence"/>
</dbReference>
<feature type="compositionally biased region" description="Basic and acidic residues" evidence="2">
    <location>
        <begin position="621"/>
        <end position="631"/>
    </location>
</feature>
<feature type="region of interest" description="Disordered" evidence="2">
    <location>
        <begin position="396"/>
        <end position="449"/>
    </location>
</feature>
<proteinExistence type="predicted"/>
<evidence type="ECO:0000256" key="2">
    <source>
        <dbReference type="SAM" id="MobiDB-lite"/>
    </source>
</evidence>
<name>A0A433QCD8_9FUNG</name>
<keyword evidence="1" id="KW-0175">Coiled coil</keyword>
<keyword evidence="4" id="KW-1185">Reference proteome</keyword>
<dbReference type="EMBL" id="RBNJ01008493">
    <property type="protein sequence ID" value="RUS27394.1"/>
    <property type="molecule type" value="Genomic_DNA"/>
</dbReference>
<sequence length="640" mass="71585">MSLFPFMNPVAYTTTNGHPISDIDDIDDDPEASGAFLSPPGENGSRGAGEQRKSYASVFFGSREPTRNKGPQHGYERMAQSAVTRPRRTSSPTPRSNGSLGNEYHSYYSDPAGSNSPTEPVLSSAFDFINPSGVSNPKGSRKQHGEYRVDSRSAQSSAFSFIESPQPQTSLGELAFAIPPSTSTTARLATTANSIILSSPPLTATHPAPTPPPLPRASVDNSRRLIAETRLKQTRSEIYRLTDYQARLFARRDVVREQLTERLKRAHELDAEQARALEKEDFAMAERVAAQVEEVRGAVEKLRTMLPDSDKRVREAGERVVDMMRRSVESARGTASECAALREERERSLHQFESDAQQMNGKQTDRISAEREEVERARSEVVSELEIWEQRNRGALESAEAPADGGRGAHATRAGRRRANPGKDGRAGGGEGRAGEGEGSDREEEGGSRWEGGERFMFCCWSMICQSGLDQSNPSYPQPPQSRADDLDRQLHRMMEQQQQDKDRRWAEIDALNARAKNLNNEADEAEQEMEEVCRVRERVMKVETEIDEREKKVIEREPIDRYAVISTIFVYLLTSWSSPPILKCPRRERRIRPHHQTTYEEGTTRAASVGRHRARHRDKRKADPDARGAEEAGGGEPRI</sequence>
<accession>A0A433QCD8</accession>
<evidence type="ECO:0008006" key="5">
    <source>
        <dbReference type="Google" id="ProtNLM"/>
    </source>
</evidence>
<feature type="region of interest" description="Disordered" evidence="2">
    <location>
        <begin position="12"/>
        <end position="148"/>
    </location>
</feature>
<evidence type="ECO:0000256" key="1">
    <source>
        <dbReference type="SAM" id="Coils"/>
    </source>
</evidence>
<feature type="region of interest" description="Disordered" evidence="2">
    <location>
        <begin position="327"/>
        <end position="382"/>
    </location>
</feature>
<evidence type="ECO:0000313" key="3">
    <source>
        <dbReference type="EMBL" id="RUS27394.1"/>
    </source>
</evidence>
<comment type="caution">
    <text evidence="3">The sequence shown here is derived from an EMBL/GenBank/DDBJ whole genome shotgun (WGS) entry which is preliminary data.</text>
</comment>
<reference evidence="3 4" key="1">
    <citation type="journal article" date="2018" name="New Phytol.">
        <title>Phylogenomics of Endogonaceae and evolution of mycorrhizas within Mucoromycota.</title>
        <authorList>
            <person name="Chang Y."/>
            <person name="Desiro A."/>
            <person name="Na H."/>
            <person name="Sandor L."/>
            <person name="Lipzen A."/>
            <person name="Clum A."/>
            <person name="Barry K."/>
            <person name="Grigoriev I.V."/>
            <person name="Martin F.M."/>
            <person name="Stajich J.E."/>
            <person name="Smith M.E."/>
            <person name="Bonito G."/>
            <person name="Spatafora J.W."/>
        </authorList>
    </citation>
    <scope>NUCLEOTIDE SEQUENCE [LARGE SCALE GENOMIC DNA]</scope>
    <source>
        <strain evidence="3 4">AD002</strain>
    </source>
</reference>
<dbReference type="AlphaFoldDB" id="A0A433QCD8"/>
<feature type="region of interest" description="Disordered" evidence="2">
    <location>
        <begin position="591"/>
        <end position="640"/>
    </location>
</feature>
<feature type="compositionally biased region" description="Basic residues" evidence="2">
    <location>
        <begin position="611"/>
        <end position="620"/>
    </location>
</feature>
<gene>
    <name evidence="3" type="ORF">BC938DRAFT_483313</name>
</gene>
<organism evidence="3 4">
    <name type="scientific">Jimgerdemannia flammicorona</name>
    <dbReference type="NCBI Taxonomy" id="994334"/>
    <lineage>
        <taxon>Eukaryota</taxon>
        <taxon>Fungi</taxon>
        <taxon>Fungi incertae sedis</taxon>
        <taxon>Mucoromycota</taxon>
        <taxon>Mucoromycotina</taxon>
        <taxon>Endogonomycetes</taxon>
        <taxon>Endogonales</taxon>
        <taxon>Endogonaceae</taxon>
        <taxon>Jimgerdemannia</taxon>
    </lineage>
</organism>
<feature type="coiled-coil region" evidence="1">
    <location>
        <begin position="509"/>
        <end position="536"/>
    </location>
</feature>
<feature type="region of interest" description="Disordered" evidence="2">
    <location>
        <begin position="199"/>
        <end position="221"/>
    </location>
</feature>
<protein>
    <recommendedName>
        <fullName evidence="5">UVR domain-containing protein</fullName>
    </recommendedName>
</protein>
<feature type="compositionally biased region" description="Basic and acidic residues" evidence="2">
    <location>
        <begin position="433"/>
        <end position="449"/>
    </location>
</feature>
<feature type="compositionally biased region" description="Basic and acidic residues" evidence="2">
    <location>
        <begin position="363"/>
        <end position="381"/>
    </location>
</feature>
<feature type="compositionally biased region" description="Basic and acidic residues" evidence="2">
    <location>
        <begin position="340"/>
        <end position="353"/>
    </location>
</feature>
<feature type="compositionally biased region" description="Acidic residues" evidence="2">
    <location>
        <begin position="22"/>
        <end position="31"/>
    </location>
</feature>
<evidence type="ECO:0000313" key="4">
    <source>
        <dbReference type="Proteomes" id="UP000274822"/>
    </source>
</evidence>